<dbReference type="Gene3D" id="3.30.565.10">
    <property type="entry name" value="Histidine kinase-like ATPase, C-terminal domain"/>
    <property type="match status" value="1"/>
</dbReference>
<evidence type="ECO:0000313" key="7">
    <source>
        <dbReference type="Proteomes" id="UP000346198"/>
    </source>
</evidence>
<dbReference type="PRINTS" id="PR00344">
    <property type="entry name" value="BCTRLSENSOR"/>
</dbReference>
<keyword evidence="6" id="KW-0808">Transferase</keyword>
<gene>
    <name evidence="6" type="primary">todS_2</name>
    <name evidence="6" type="ORF">SCARR_05667</name>
</gene>
<dbReference type="InterPro" id="IPR004358">
    <property type="entry name" value="Sig_transdc_His_kin-like_C"/>
</dbReference>
<dbReference type="Pfam" id="PF02518">
    <property type="entry name" value="HATPase_c"/>
    <property type="match status" value="1"/>
</dbReference>
<dbReference type="AlphaFoldDB" id="A0A6C2UTA3"/>
<dbReference type="FunFam" id="1.10.287.130:FF:000045">
    <property type="entry name" value="Two-component system sensor histidine kinase/response regulator"/>
    <property type="match status" value="1"/>
</dbReference>
<dbReference type="InterPro" id="IPR005467">
    <property type="entry name" value="His_kinase_dom"/>
</dbReference>
<dbReference type="GO" id="GO:0000155">
    <property type="term" value="F:phosphorelay sensor kinase activity"/>
    <property type="evidence" value="ECO:0007669"/>
    <property type="project" value="InterPro"/>
</dbReference>
<dbReference type="Gene3D" id="1.10.287.130">
    <property type="match status" value="1"/>
</dbReference>
<dbReference type="SMART" id="SM00387">
    <property type="entry name" value="HATPase_c"/>
    <property type="match status" value="1"/>
</dbReference>
<dbReference type="Proteomes" id="UP000346198">
    <property type="component" value="Unassembled WGS sequence"/>
</dbReference>
<dbReference type="InterPro" id="IPR013783">
    <property type="entry name" value="Ig-like_fold"/>
</dbReference>
<accession>A0A6C2UTA3</accession>
<dbReference type="PROSITE" id="PS50109">
    <property type="entry name" value="HIS_KIN"/>
    <property type="match status" value="1"/>
</dbReference>
<evidence type="ECO:0000313" key="6">
    <source>
        <dbReference type="EMBL" id="VGO23560.1"/>
    </source>
</evidence>
<dbReference type="SMART" id="SM00388">
    <property type="entry name" value="HisKA"/>
    <property type="match status" value="1"/>
</dbReference>
<dbReference type="PANTHER" id="PTHR43547">
    <property type="entry name" value="TWO-COMPONENT HISTIDINE KINASE"/>
    <property type="match status" value="1"/>
</dbReference>
<feature type="domain" description="Histidine kinase" evidence="5">
    <location>
        <begin position="154"/>
        <end position="377"/>
    </location>
</feature>
<keyword evidence="4" id="KW-0472">Membrane</keyword>
<dbReference type="SUPFAM" id="SSF47384">
    <property type="entry name" value="Homodimeric domain of signal transducing histidine kinase"/>
    <property type="match status" value="1"/>
</dbReference>
<dbReference type="Pfam" id="PF00512">
    <property type="entry name" value="HisKA"/>
    <property type="match status" value="1"/>
</dbReference>
<dbReference type="CDD" id="cd00075">
    <property type="entry name" value="HATPase"/>
    <property type="match status" value="1"/>
</dbReference>
<dbReference type="InterPro" id="IPR003594">
    <property type="entry name" value="HATPase_dom"/>
</dbReference>
<dbReference type="InterPro" id="IPR036097">
    <property type="entry name" value="HisK_dim/P_sf"/>
</dbReference>
<keyword evidence="6" id="KW-0418">Kinase</keyword>
<keyword evidence="3" id="KW-0597">Phosphoprotein</keyword>
<evidence type="ECO:0000256" key="4">
    <source>
        <dbReference type="SAM" id="Phobius"/>
    </source>
</evidence>
<evidence type="ECO:0000259" key="5">
    <source>
        <dbReference type="PROSITE" id="PS50109"/>
    </source>
</evidence>
<dbReference type="PANTHER" id="PTHR43547:SF2">
    <property type="entry name" value="HYBRID SIGNAL TRANSDUCTION HISTIDINE KINASE C"/>
    <property type="match status" value="1"/>
</dbReference>
<dbReference type="EC" id="2.7.13.3" evidence="2"/>
<keyword evidence="4" id="KW-1133">Transmembrane helix</keyword>
<sequence>MSPVRGSNSDRLLERVAQPGNSQMAWAGRDSWDNTPEELLEYSWRLDHGDWSRYSLETDRMFPDLPHGRHVLEVRARDRDYNVDPTPAVAGFSVVPSVWLQAWFVTMVISFLILVAMLIWIIIRIRERHLIEQQVEREKHLVEMDRIKTGFFTNISHELNTPLALIKGPLESMLEAGPDEDGEQLLSLAMRNVDRVANLVSQLLDFRKLEQGQMRIEAEEGNISRPVRECVDLLQPLAKRHKVSCHLEMVEPCMGWFDADKLKKIVQNLIVNAIKYSPSDGEVRVLLDAVPGQGGGRTLSLIVEDTGRGIAPKHLHHIFDRFYRVPEKTIVDGSGIGLNLTKELVDLWGGEIRAESPIHQDVKRPGTRFLVHLPVDLENISNKGSSHG</sequence>
<evidence type="ECO:0000256" key="2">
    <source>
        <dbReference type="ARBA" id="ARBA00012438"/>
    </source>
</evidence>
<dbReference type="EMBL" id="CAAHFH010000004">
    <property type="protein sequence ID" value="VGO23560.1"/>
    <property type="molecule type" value="Genomic_DNA"/>
</dbReference>
<organism evidence="6 7">
    <name type="scientific">Pontiella sulfatireligans</name>
    <dbReference type="NCBI Taxonomy" id="2750658"/>
    <lineage>
        <taxon>Bacteria</taxon>
        <taxon>Pseudomonadati</taxon>
        <taxon>Kiritimatiellota</taxon>
        <taxon>Kiritimatiellia</taxon>
        <taxon>Kiritimatiellales</taxon>
        <taxon>Pontiellaceae</taxon>
        <taxon>Pontiella</taxon>
    </lineage>
</organism>
<dbReference type="InterPro" id="IPR003661">
    <property type="entry name" value="HisK_dim/P_dom"/>
</dbReference>
<dbReference type="SUPFAM" id="SSF55874">
    <property type="entry name" value="ATPase domain of HSP90 chaperone/DNA topoisomerase II/histidine kinase"/>
    <property type="match status" value="1"/>
</dbReference>
<protein>
    <recommendedName>
        <fullName evidence="2">histidine kinase</fullName>
        <ecNumber evidence="2">2.7.13.3</ecNumber>
    </recommendedName>
</protein>
<evidence type="ECO:0000256" key="3">
    <source>
        <dbReference type="ARBA" id="ARBA00022553"/>
    </source>
</evidence>
<feature type="transmembrane region" description="Helical" evidence="4">
    <location>
        <begin position="102"/>
        <end position="123"/>
    </location>
</feature>
<keyword evidence="7" id="KW-1185">Reference proteome</keyword>
<reference evidence="6 7" key="1">
    <citation type="submission" date="2019-04" db="EMBL/GenBank/DDBJ databases">
        <authorList>
            <person name="Van Vliet M D."/>
        </authorList>
    </citation>
    <scope>NUCLEOTIDE SEQUENCE [LARGE SCALE GENOMIC DNA]</scope>
    <source>
        <strain evidence="6 7">F21</strain>
    </source>
</reference>
<dbReference type="Gene3D" id="2.60.40.10">
    <property type="entry name" value="Immunoglobulins"/>
    <property type="match status" value="1"/>
</dbReference>
<proteinExistence type="predicted"/>
<comment type="catalytic activity">
    <reaction evidence="1">
        <text>ATP + protein L-histidine = ADP + protein N-phospho-L-histidine.</text>
        <dbReference type="EC" id="2.7.13.3"/>
    </reaction>
</comment>
<dbReference type="InterPro" id="IPR036890">
    <property type="entry name" value="HATPase_C_sf"/>
</dbReference>
<dbReference type="CDD" id="cd00082">
    <property type="entry name" value="HisKA"/>
    <property type="match status" value="1"/>
</dbReference>
<evidence type="ECO:0000256" key="1">
    <source>
        <dbReference type="ARBA" id="ARBA00000085"/>
    </source>
</evidence>
<keyword evidence="4" id="KW-0812">Transmembrane</keyword>
<name>A0A6C2UTA3_9BACT</name>